<dbReference type="RefSeq" id="WP_055267164.1">
    <property type="nucleotide sequence ID" value="NZ_CABIXQ010000019.1"/>
</dbReference>
<dbReference type="Proteomes" id="UP000095594">
    <property type="component" value="Unassembled WGS sequence"/>
</dbReference>
<keyword evidence="3" id="KW-0238">DNA-binding</keyword>
<evidence type="ECO:0000256" key="1">
    <source>
        <dbReference type="ARBA" id="ARBA00022491"/>
    </source>
</evidence>
<evidence type="ECO:0000256" key="4">
    <source>
        <dbReference type="ARBA" id="ARBA00023163"/>
    </source>
</evidence>
<feature type="domain" description="HTH merR-type" evidence="5">
    <location>
        <begin position="3"/>
        <end position="72"/>
    </location>
</feature>
<dbReference type="SMART" id="SM00422">
    <property type="entry name" value="HTH_MERR"/>
    <property type="match status" value="1"/>
</dbReference>
<dbReference type="InterPro" id="IPR009061">
    <property type="entry name" value="DNA-bd_dom_put_sf"/>
</dbReference>
<organism evidence="6 7">
    <name type="scientific">Clostridium disporicum</name>
    <dbReference type="NCBI Taxonomy" id="84024"/>
    <lineage>
        <taxon>Bacteria</taxon>
        <taxon>Bacillati</taxon>
        <taxon>Bacillota</taxon>
        <taxon>Clostridia</taxon>
        <taxon>Eubacteriales</taxon>
        <taxon>Clostridiaceae</taxon>
        <taxon>Clostridium</taxon>
    </lineage>
</organism>
<dbReference type="PANTHER" id="PTHR30204:SF69">
    <property type="entry name" value="MERR-FAMILY TRANSCRIPTIONAL REGULATOR"/>
    <property type="match status" value="1"/>
</dbReference>
<sequence length="270" mass="31628">MAKYKIGQLSKTMGVSTHSIKHYEKFRLVHPHKDDTTNYRYYDLSQYARIIECRKFRNIGVPIKDISLLLNDSNNNEFNEILEDHISDLDSQIKTLLHQKKLAETLYNKSKYCDKYLNEWFIDIMPSIYFLKQSKNTDIIEDNHSFIDDINLIDYVPIVESILCINKDSFINNNITYSWGLGFTEENSYLINSTITKNNKFTRIESRKCFITYIKIQLPYIANGSLINTIKNILIKFPIKISSDILAFSIKKSNDNGVVYEYLKICIPIN</sequence>
<protein>
    <submittedName>
        <fullName evidence="6">Transcriptional regulator, MerR family</fullName>
    </submittedName>
</protein>
<dbReference type="PANTHER" id="PTHR30204">
    <property type="entry name" value="REDOX-CYCLING DRUG-SENSING TRANSCRIPTIONAL ACTIVATOR SOXR"/>
    <property type="match status" value="1"/>
</dbReference>
<dbReference type="OrthoDB" id="9791488at2"/>
<dbReference type="PROSITE" id="PS50937">
    <property type="entry name" value="HTH_MERR_2"/>
    <property type="match status" value="1"/>
</dbReference>
<keyword evidence="4" id="KW-0804">Transcription</keyword>
<dbReference type="CDD" id="cd00592">
    <property type="entry name" value="HTH_MerR-like"/>
    <property type="match status" value="1"/>
</dbReference>
<evidence type="ECO:0000256" key="3">
    <source>
        <dbReference type="ARBA" id="ARBA00023125"/>
    </source>
</evidence>
<gene>
    <name evidence="6" type="primary">hmrR</name>
    <name evidence="6" type="ORF">ERS852471_02575</name>
</gene>
<dbReference type="EMBL" id="CYZX01000019">
    <property type="protein sequence ID" value="CUO90699.1"/>
    <property type="molecule type" value="Genomic_DNA"/>
</dbReference>
<keyword evidence="2" id="KW-0805">Transcription regulation</keyword>
<dbReference type="InterPro" id="IPR000551">
    <property type="entry name" value="MerR-type_HTH_dom"/>
</dbReference>
<dbReference type="Pfam" id="PF13411">
    <property type="entry name" value="MerR_1"/>
    <property type="match status" value="1"/>
</dbReference>
<keyword evidence="1" id="KW-0678">Repressor</keyword>
<evidence type="ECO:0000259" key="5">
    <source>
        <dbReference type="PROSITE" id="PS50937"/>
    </source>
</evidence>
<dbReference type="AlphaFoldDB" id="A0A174J0U6"/>
<proteinExistence type="predicted"/>
<evidence type="ECO:0000313" key="6">
    <source>
        <dbReference type="EMBL" id="CUO90699.1"/>
    </source>
</evidence>
<evidence type="ECO:0000313" key="7">
    <source>
        <dbReference type="Proteomes" id="UP000095594"/>
    </source>
</evidence>
<dbReference type="GO" id="GO:0003677">
    <property type="term" value="F:DNA binding"/>
    <property type="evidence" value="ECO:0007669"/>
    <property type="project" value="UniProtKB-KW"/>
</dbReference>
<reference evidence="6 7" key="1">
    <citation type="submission" date="2015-09" db="EMBL/GenBank/DDBJ databases">
        <authorList>
            <consortium name="Pathogen Informatics"/>
        </authorList>
    </citation>
    <scope>NUCLEOTIDE SEQUENCE [LARGE SCALE GENOMIC DNA]</scope>
    <source>
        <strain evidence="6 7">2789STDY5834856</strain>
    </source>
</reference>
<dbReference type="GO" id="GO:0003700">
    <property type="term" value="F:DNA-binding transcription factor activity"/>
    <property type="evidence" value="ECO:0007669"/>
    <property type="project" value="InterPro"/>
</dbReference>
<dbReference type="InterPro" id="IPR047057">
    <property type="entry name" value="MerR_fam"/>
</dbReference>
<dbReference type="SUPFAM" id="SSF46955">
    <property type="entry name" value="Putative DNA-binding domain"/>
    <property type="match status" value="1"/>
</dbReference>
<dbReference type="Gene3D" id="1.10.1660.10">
    <property type="match status" value="1"/>
</dbReference>
<name>A0A174J0U6_9CLOT</name>
<accession>A0A174J0U6</accession>
<evidence type="ECO:0000256" key="2">
    <source>
        <dbReference type="ARBA" id="ARBA00023015"/>
    </source>
</evidence>